<evidence type="ECO:0000256" key="1">
    <source>
        <dbReference type="SAM" id="Phobius"/>
    </source>
</evidence>
<feature type="transmembrane region" description="Helical" evidence="1">
    <location>
        <begin position="20"/>
        <end position="42"/>
    </location>
</feature>
<keyword evidence="1" id="KW-1133">Transmembrane helix</keyword>
<keyword evidence="1" id="KW-0472">Membrane</keyword>
<accession>A0A2T8HFP1</accession>
<dbReference type="EMBL" id="QDKG01000006">
    <property type="protein sequence ID" value="PVH24258.1"/>
    <property type="molecule type" value="Genomic_DNA"/>
</dbReference>
<proteinExistence type="predicted"/>
<protein>
    <submittedName>
        <fullName evidence="2">Uncharacterized protein</fullName>
    </submittedName>
</protein>
<dbReference type="AlphaFoldDB" id="A0A2T8HFP1"/>
<evidence type="ECO:0000313" key="3">
    <source>
        <dbReference type="Proteomes" id="UP000245627"/>
    </source>
</evidence>
<organism evidence="2 3">
    <name type="scientific">Sphingobacterium corticibacter</name>
    <dbReference type="NCBI Taxonomy" id="2171749"/>
    <lineage>
        <taxon>Bacteria</taxon>
        <taxon>Pseudomonadati</taxon>
        <taxon>Bacteroidota</taxon>
        <taxon>Sphingobacteriia</taxon>
        <taxon>Sphingobacteriales</taxon>
        <taxon>Sphingobacteriaceae</taxon>
        <taxon>Sphingobacterium</taxon>
    </lineage>
</organism>
<comment type="caution">
    <text evidence="2">The sequence shown here is derived from an EMBL/GenBank/DDBJ whole genome shotgun (WGS) entry which is preliminary data.</text>
</comment>
<keyword evidence="1" id="KW-0812">Transmembrane</keyword>
<reference evidence="2 3" key="1">
    <citation type="submission" date="2018-04" db="EMBL/GenBank/DDBJ databases">
        <title>Sphingobacterium cortibacter sp. nov.</title>
        <authorList>
            <person name="Li Y."/>
        </authorList>
    </citation>
    <scope>NUCLEOTIDE SEQUENCE [LARGE SCALE GENOMIC DNA]</scope>
    <source>
        <strain evidence="2 3">2c-3</strain>
    </source>
</reference>
<name>A0A2T8HFP1_9SPHI</name>
<evidence type="ECO:0000313" key="2">
    <source>
        <dbReference type="EMBL" id="PVH24258.1"/>
    </source>
</evidence>
<keyword evidence="3" id="KW-1185">Reference proteome</keyword>
<sequence>MRGAANRNWPIIVPNKQIIIVARIIIRMNNRFIFIIFIVLVIHKKLSGRVMGLKQSRANIHCGRHLWVPHVIVWLV</sequence>
<gene>
    <name evidence="2" type="ORF">DC487_14325</name>
</gene>
<dbReference type="Proteomes" id="UP000245627">
    <property type="component" value="Unassembled WGS sequence"/>
</dbReference>